<dbReference type="RefSeq" id="WP_138333718.1">
    <property type="nucleotide sequence ID" value="NZ_CP054024.1"/>
</dbReference>
<geneLocation type="plasmid" evidence="1 2">
    <name>pPR12A203</name>
</geneLocation>
<evidence type="ECO:0000313" key="1">
    <source>
        <dbReference type="EMBL" id="QKK21050.1"/>
    </source>
</evidence>
<name>A0ABX6PQV0_9HYPH</name>
<gene>
    <name evidence="1" type="ORF">FFM53_031970</name>
</gene>
<accession>A0ABX6PQV0</accession>
<dbReference type="EMBL" id="CP054024">
    <property type="protein sequence ID" value="QKK21050.1"/>
    <property type="molecule type" value="Genomic_DNA"/>
</dbReference>
<reference evidence="1 2" key="1">
    <citation type="submission" date="2020-05" db="EMBL/GenBank/DDBJ databases">
        <title>Genome sequences of pea root nodulating Rhizobium spp.</title>
        <authorList>
            <person name="Rahi P."/>
        </authorList>
    </citation>
    <scope>NUCLEOTIDE SEQUENCE [LARGE SCALE GENOMIC DNA]</scope>
    <source>
        <strain evidence="2">JKLM 12A2</strain>
        <plasmid evidence="1 2">pPR12A203</plasmid>
    </source>
</reference>
<dbReference type="Proteomes" id="UP000305673">
    <property type="component" value="Plasmid pPR12A203"/>
</dbReference>
<sequence length="237" mass="27361">MEPYRWQNCYADVQTYRHARTIKTYLDDVIIPALDTLNRKADELEQRGGAWAAFAKPDMQDVNRETKLAFSLAIQSMWERQLRAYIVGCASELHPAEDRRGDIERANWEVLQKFFFNLRGIGLQDFPSFEILDVLHHLGNAARHGDGKSAGTLVHRCPDLWAHLPQTLSDEPPSAVYRTVAMMDVPVGRLRGFAEAICEFWGDTKYIYEESIERKDAGLEARLTQERLQRKWIPQLL</sequence>
<keyword evidence="1" id="KW-0614">Plasmid</keyword>
<organism evidence="1 2">
    <name type="scientific">Rhizobium indicum</name>
    <dbReference type="NCBI Taxonomy" id="2583231"/>
    <lineage>
        <taxon>Bacteria</taxon>
        <taxon>Pseudomonadati</taxon>
        <taxon>Pseudomonadota</taxon>
        <taxon>Alphaproteobacteria</taxon>
        <taxon>Hyphomicrobiales</taxon>
        <taxon>Rhizobiaceae</taxon>
        <taxon>Rhizobium/Agrobacterium group</taxon>
        <taxon>Rhizobium</taxon>
    </lineage>
</organism>
<evidence type="ECO:0000313" key="2">
    <source>
        <dbReference type="Proteomes" id="UP000305673"/>
    </source>
</evidence>
<proteinExistence type="predicted"/>
<protein>
    <submittedName>
        <fullName evidence="1">Uncharacterized protein</fullName>
    </submittedName>
</protein>
<keyword evidence="2" id="KW-1185">Reference proteome</keyword>